<evidence type="ECO:0000313" key="2">
    <source>
        <dbReference type="Proteomes" id="UP001060123"/>
    </source>
</evidence>
<name>A0ABY5XHS7_RHISU</name>
<dbReference type="RefSeq" id="WP_027511998.1">
    <property type="nucleotide sequence ID" value="NZ_CP104143.1"/>
</dbReference>
<keyword evidence="2" id="KW-1185">Reference proteome</keyword>
<dbReference type="EMBL" id="CP104143">
    <property type="protein sequence ID" value="UWU14081.1"/>
    <property type="molecule type" value="Genomic_DNA"/>
</dbReference>
<sequence length="842" mass="87900">MSDCACGCDGDCGCGSRQISLDIGDRLVFRHSAILERLKGELSSTRVEGEAPLARWTTREPSDSVVALLDAQAAALHVLAWNINRLWADGGLHTSEDPSAVGAIARLLGYAPRPALAAATVVSFDLDDIAAAPDGVDLPRGIKIASVPLKDELPQTFETDAPLHARKAWNRLKVTRKPANPEISTATLSLTLEGAVAGVRAGDLILVYAGGKPCQWLAARVVSVDRPAAASPSSPATTLLSLASQALVGCHPDFAASSFRNQVILLGDRASAFGSTAPDLSLFTTEYLIDIKQMAEGGERPGDWVGLAMKPGGTAAGGEVLLEAVHDAAMAGKAALFATMDGKLPTQMGKITAVQEGAHRGFGLSAKVSRITVAGVDISETESGFAKKVRETTILIETARASLHVPEDDAGIPAEKTPDRIVVAGRQTLETGRQLILVGRECSSGEPCGEVLTLASVEDGSTETTLVFTTPLSNAYKAEGLEIHGNCVRVNQGETPVSGAETLGKGEAGMPLPRFRLKSGPVAHVPAKSAKGYAPALEVRVGARAYDRVDNLYGLPAETRAYRFAAETPLGPLLEFAGPLPSGQPVTAAYRKGGGAKGNVGAARLTTIMTPVPGLRGATNPFAAVGGTEPEGPDDVRNALPASTRTLDRTVALEDFQAFAQSYRGVGKAFASELRQGMRHVLCLTIADTTFQNPVPGSDLLTGLRKAILGASPPGRTIRIEGFESLTATVGIAFAHDPALERAKVQADVRAALLRAFSPEMRPFGRALHIAEVMTATQNLPGVLAARVTAFSLSGGPPADAGRLLCPLPRFDESQPGGPLVFRRAGLISLSDASLALTEMLP</sequence>
<gene>
    <name evidence="1" type="ORF">N2599_18500</name>
</gene>
<protein>
    <submittedName>
        <fullName evidence="1">Baseplate J/gp47 family protein</fullName>
    </submittedName>
</protein>
<organism evidence="1 2">
    <name type="scientific">Rhizobium sullae</name>
    <name type="common">Rhizobium hedysari</name>
    <dbReference type="NCBI Taxonomy" id="50338"/>
    <lineage>
        <taxon>Bacteria</taxon>
        <taxon>Pseudomonadati</taxon>
        <taxon>Pseudomonadota</taxon>
        <taxon>Alphaproteobacteria</taxon>
        <taxon>Hyphomicrobiales</taxon>
        <taxon>Rhizobiaceae</taxon>
        <taxon>Rhizobium/Agrobacterium group</taxon>
        <taxon>Rhizobium</taxon>
    </lineage>
</organism>
<evidence type="ECO:0000313" key="1">
    <source>
        <dbReference type="EMBL" id="UWU14081.1"/>
    </source>
</evidence>
<accession>A0ABY5XHS7</accession>
<dbReference type="Proteomes" id="UP001060123">
    <property type="component" value="Chromosome"/>
</dbReference>
<reference evidence="1" key="1">
    <citation type="submission" date="2022-09" db="EMBL/GenBank/DDBJ databases">
        <title>Australian commercial rhizobial inoculants.</title>
        <authorList>
            <person name="Kohlmeier M.G."/>
            <person name="O'Hara G.W."/>
            <person name="Colombi E."/>
            <person name="Ramsay J.P."/>
            <person name="Terpolilli J."/>
        </authorList>
    </citation>
    <scope>NUCLEOTIDE SEQUENCE</scope>
    <source>
        <strain evidence="1">WSM1592</strain>
    </source>
</reference>
<proteinExistence type="predicted"/>